<name>A0ABD5ZD31_9EURY</name>
<keyword evidence="8" id="KW-1185">Reference proteome</keyword>
<evidence type="ECO:0000256" key="4">
    <source>
        <dbReference type="ARBA" id="ARBA00022840"/>
    </source>
</evidence>
<evidence type="ECO:0000313" key="7">
    <source>
        <dbReference type="EMBL" id="MFC7203068.1"/>
    </source>
</evidence>
<dbReference type="CDD" id="cd03224">
    <property type="entry name" value="ABC_TM1139_LivF_branched"/>
    <property type="match status" value="1"/>
</dbReference>
<dbReference type="PANTHER" id="PTHR43820:SF2">
    <property type="entry name" value="ABC TRANSPORTER ATP-BINDING PROTEIN"/>
    <property type="match status" value="1"/>
</dbReference>
<reference evidence="7 8" key="1">
    <citation type="journal article" date="2019" name="Int. J. Syst. Evol. Microbiol.">
        <title>The Global Catalogue of Microorganisms (GCM) 10K type strain sequencing project: providing services to taxonomists for standard genome sequencing and annotation.</title>
        <authorList>
            <consortium name="The Broad Institute Genomics Platform"/>
            <consortium name="The Broad Institute Genome Sequencing Center for Infectious Disease"/>
            <person name="Wu L."/>
            <person name="Ma J."/>
        </authorList>
    </citation>
    <scope>NUCLEOTIDE SEQUENCE [LARGE SCALE GENOMIC DNA]</scope>
    <source>
        <strain evidence="7 8">DSM 29988</strain>
    </source>
</reference>
<keyword evidence="2" id="KW-0813">Transport</keyword>
<keyword evidence="4 7" id="KW-0067">ATP-binding</keyword>
<dbReference type="InterPro" id="IPR027417">
    <property type="entry name" value="P-loop_NTPase"/>
</dbReference>
<dbReference type="AlphaFoldDB" id="A0ABD5ZD31"/>
<comment type="similarity">
    <text evidence="1">Belongs to the ABC transporter superfamily.</text>
</comment>
<gene>
    <name evidence="7" type="ORF">ACFQJC_06055</name>
</gene>
<dbReference type="Pfam" id="PF00005">
    <property type="entry name" value="ABC_tran"/>
    <property type="match status" value="1"/>
</dbReference>
<dbReference type="Gene3D" id="3.40.50.300">
    <property type="entry name" value="P-loop containing nucleotide triphosphate hydrolases"/>
    <property type="match status" value="1"/>
</dbReference>
<dbReference type="PANTHER" id="PTHR43820">
    <property type="entry name" value="HIGH-AFFINITY BRANCHED-CHAIN AMINO ACID TRANSPORT ATP-BINDING PROTEIN LIVF"/>
    <property type="match status" value="1"/>
</dbReference>
<sequence>MTLLEVDGLEAGYDTGQVLFGVDLAIERDEVVSLLGRNGAGKTTTMNAIVGADLPHVRGGSITFDGTDLRKKQSYQIPKLGLTLVPESRRCFDDLTVEENIRLAANHVDDPLDIETVFEQFPELAKMRTRLSKNMSGGEKQMLAIARSLVANPKMILLDEPCEGLAPYIVRRIESIIQEISQKQNVTVLLVEQNVAVAMAVADRHYILDEGHIVDEVTTERLRTDEELRQEYLGV</sequence>
<evidence type="ECO:0000259" key="6">
    <source>
        <dbReference type="PROSITE" id="PS50893"/>
    </source>
</evidence>
<dbReference type="InterPro" id="IPR003439">
    <property type="entry name" value="ABC_transporter-like_ATP-bd"/>
</dbReference>
<dbReference type="RefSeq" id="WP_390222383.1">
    <property type="nucleotide sequence ID" value="NZ_JBHTAA010000002.1"/>
</dbReference>
<proteinExistence type="inferred from homology"/>
<evidence type="ECO:0000256" key="5">
    <source>
        <dbReference type="ARBA" id="ARBA00022970"/>
    </source>
</evidence>
<dbReference type="PROSITE" id="PS50893">
    <property type="entry name" value="ABC_TRANSPORTER_2"/>
    <property type="match status" value="1"/>
</dbReference>
<dbReference type="SMART" id="SM00382">
    <property type="entry name" value="AAA"/>
    <property type="match status" value="1"/>
</dbReference>
<dbReference type="InterPro" id="IPR017871">
    <property type="entry name" value="ABC_transporter-like_CS"/>
</dbReference>
<comment type="caution">
    <text evidence="7">The sequence shown here is derived from an EMBL/GenBank/DDBJ whole genome shotgun (WGS) entry which is preliminary data.</text>
</comment>
<dbReference type="GO" id="GO:0006865">
    <property type="term" value="P:amino acid transport"/>
    <property type="evidence" value="ECO:0007669"/>
    <property type="project" value="UniProtKB-KW"/>
</dbReference>
<evidence type="ECO:0000256" key="3">
    <source>
        <dbReference type="ARBA" id="ARBA00022741"/>
    </source>
</evidence>
<dbReference type="GO" id="GO:0005524">
    <property type="term" value="F:ATP binding"/>
    <property type="evidence" value="ECO:0007669"/>
    <property type="project" value="UniProtKB-KW"/>
</dbReference>
<accession>A0ABD5ZD31</accession>
<dbReference type="SUPFAM" id="SSF52540">
    <property type="entry name" value="P-loop containing nucleoside triphosphate hydrolases"/>
    <property type="match status" value="1"/>
</dbReference>
<protein>
    <submittedName>
        <fullName evidence="7">ABC transporter ATP-binding protein</fullName>
    </submittedName>
</protein>
<evidence type="ECO:0000256" key="1">
    <source>
        <dbReference type="ARBA" id="ARBA00005417"/>
    </source>
</evidence>
<evidence type="ECO:0000313" key="8">
    <source>
        <dbReference type="Proteomes" id="UP001596481"/>
    </source>
</evidence>
<dbReference type="EMBL" id="JBHTAA010000002">
    <property type="protein sequence ID" value="MFC7203068.1"/>
    <property type="molecule type" value="Genomic_DNA"/>
</dbReference>
<dbReference type="Proteomes" id="UP001596481">
    <property type="component" value="Unassembled WGS sequence"/>
</dbReference>
<keyword evidence="3" id="KW-0547">Nucleotide-binding</keyword>
<dbReference type="PROSITE" id="PS00211">
    <property type="entry name" value="ABC_TRANSPORTER_1"/>
    <property type="match status" value="1"/>
</dbReference>
<dbReference type="InterPro" id="IPR052156">
    <property type="entry name" value="BCAA_Transport_ATP-bd_LivF"/>
</dbReference>
<feature type="domain" description="ABC transporter" evidence="6">
    <location>
        <begin position="4"/>
        <end position="235"/>
    </location>
</feature>
<organism evidence="7 8">
    <name type="scientific">Haloferax namakaokahaiae</name>
    <dbReference type="NCBI Taxonomy" id="1748331"/>
    <lineage>
        <taxon>Archaea</taxon>
        <taxon>Methanobacteriati</taxon>
        <taxon>Methanobacteriota</taxon>
        <taxon>Stenosarchaea group</taxon>
        <taxon>Halobacteria</taxon>
        <taxon>Halobacteriales</taxon>
        <taxon>Haloferacaceae</taxon>
        <taxon>Haloferax</taxon>
    </lineage>
</organism>
<keyword evidence="5" id="KW-0029">Amino-acid transport</keyword>
<dbReference type="InterPro" id="IPR003593">
    <property type="entry name" value="AAA+_ATPase"/>
</dbReference>
<evidence type="ECO:0000256" key="2">
    <source>
        <dbReference type="ARBA" id="ARBA00022448"/>
    </source>
</evidence>